<organism evidence="5 6">
    <name type="scientific">Streptomyces luteolus</name>
    <dbReference type="NCBI Taxonomy" id="3043615"/>
    <lineage>
        <taxon>Bacteria</taxon>
        <taxon>Bacillati</taxon>
        <taxon>Actinomycetota</taxon>
        <taxon>Actinomycetes</taxon>
        <taxon>Kitasatosporales</taxon>
        <taxon>Streptomycetaceae</taxon>
        <taxon>Streptomyces</taxon>
    </lineage>
</organism>
<dbReference type="InterPro" id="IPR029063">
    <property type="entry name" value="SAM-dependent_MTases_sf"/>
</dbReference>
<protein>
    <submittedName>
        <fullName evidence="5">Class I SAM-dependent methyltransferase</fullName>
        <ecNumber evidence="5">2.1.1.-</ecNumber>
    </submittedName>
</protein>
<dbReference type="EMBL" id="JASCIS010000003">
    <property type="protein sequence ID" value="MDI3417657.1"/>
    <property type="molecule type" value="Genomic_DNA"/>
</dbReference>
<comment type="caution">
    <text evidence="5">The sequence shown here is derived from an EMBL/GenBank/DDBJ whole genome shotgun (WGS) entry which is preliminary data.</text>
</comment>
<dbReference type="EC" id="2.1.1.-" evidence="5"/>
<dbReference type="InterPro" id="IPR041698">
    <property type="entry name" value="Methyltransf_25"/>
</dbReference>
<evidence type="ECO:0000256" key="1">
    <source>
        <dbReference type="ARBA" id="ARBA00022603"/>
    </source>
</evidence>
<evidence type="ECO:0000256" key="2">
    <source>
        <dbReference type="ARBA" id="ARBA00022679"/>
    </source>
</evidence>
<feature type="domain" description="Methyltransferase" evidence="4">
    <location>
        <begin position="41"/>
        <end position="147"/>
    </location>
</feature>
<proteinExistence type="predicted"/>
<accession>A0ABT6SSM7</accession>
<gene>
    <name evidence="5" type="ORF">QIT00_03605</name>
</gene>
<dbReference type="GO" id="GO:0008168">
    <property type="term" value="F:methyltransferase activity"/>
    <property type="evidence" value="ECO:0007669"/>
    <property type="project" value="UniProtKB-KW"/>
</dbReference>
<evidence type="ECO:0000259" key="4">
    <source>
        <dbReference type="Pfam" id="PF13649"/>
    </source>
</evidence>
<keyword evidence="6" id="KW-1185">Reference proteome</keyword>
<dbReference type="GO" id="GO:0032259">
    <property type="term" value="P:methylation"/>
    <property type="evidence" value="ECO:0007669"/>
    <property type="project" value="UniProtKB-KW"/>
</dbReference>
<keyword evidence="3" id="KW-0949">S-adenosyl-L-methionine</keyword>
<evidence type="ECO:0000313" key="5">
    <source>
        <dbReference type="EMBL" id="MDI3417657.1"/>
    </source>
</evidence>
<reference evidence="5 6" key="1">
    <citation type="submission" date="2023-05" db="EMBL/GenBank/DDBJ databases">
        <title>Draft genome sequence of Streptomyces sp. B-S-A12 isolated from a cave soil in Thailand.</title>
        <authorList>
            <person name="Chamroensaksri N."/>
            <person name="Muangham S."/>
        </authorList>
    </citation>
    <scope>NUCLEOTIDE SEQUENCE [LARGE SCALE GENOMIC DNA]</scope>
    <source>
        <strain evidence="5 6">B-S-A12</strain>
    </source>
</reference>
<dbReference type="PANTHER" id="PTHR43464:SF19">
    <property type="entry name" value="UBIQUINONE BIOSYNTHESIS O-METHYLTRANSFERASE, MITOCHONDRIAL"/>
    <property type="match status" value="1"/>
</dbReference>
<dbReference type="SUPFAM" id="SSF53335">
    <property type="entry name" value="S-adenosyl-L-methionine-dependent methyltransferases"/>
    <property type="match status" value="1"/>
</dbReference>
<dbReference type="RefSeq" id="WP_282533579.1">
    <property type="nucleotide sequence ID" value="NZ_JASCIS010000003.1"/>
</dbReference>
<dbReference type="CDD" id="cd02440">
    <property type="entry name" value="AdoMet_MTases"/>
    <property type="match status" value="1"/>
</dbReference>
<evidence type="ECO:0000313" key="6">
    <source>
        <dbReference type="Proteomes" id="UP001237105"/>
    </source>
</evidence>
<dbReference type="Proteomes" id="UP001237105">
    <property type="component" value="Unassembled WGS sequence"/>
</dbReference>
<dbReference type="Pfam" id="PF13649">
    <property type="entry name" value="Methyltransf_25"/>
    <property type="match status" value="1"/>
</dbReference>
<sequence length="234" mass="26595">MPDSYTDLADHYDLIMTSGYYDYDTYAQALLDAVGDRRDLLEVGVGTGLVCESLLRLGPPDLRITGIDHTDSMLDKARDRLGDRVRLQAEDAMDLSFSEDFDVAYSVGGVCLIVEDGERWWMSSHLMEEEETATALKNIAMALEPDGLLLMSVQGPHEPYERPLPGGLTYAQEVEVDPEGRHTKDYFIRRHGTLVAHQRLRFRLFPQEKAEALLEQAGFRFLTGDRLLRQYVRH</sequence>
<dbReference type="PANTHER" id="PTHR43464">
    <property type="entry name" value="METHYLTRANSFERASE"/>
    <property type="match status" value="1"/>
</dbReference>
<evidence type="ECO:0000256" key="3">
    <source>
        <dbReference type="ARBA" id="ARBA00022691"/>
    </source>
</evidence>
<name>A0ABT6SSM7_9ACTN</name>
<keyword evidence="2 5" id="KW-0808">Transferase</keyword>
<dbReference type="Gene3D" id="3.40.50.150">
    <property type="entry name" value="Vaccinia Virus protein VP39"/>
    <property type="match status" value="1"/>
</dbReference>
<keyword evidence="1 5" id="KW-0489">Methyltransferase</keyword>